<comment type="caution">
    <text evidence="2">The sequence shown here is derived from an EMBL/GenBank/DDBJ whole genome shotgun (WGS) entry which is preliminary data.</text>
</comment>
<evidence type="ECO:0000256" key="1">
    <source>
        <dbReference type="SAM" id="Phobius"/>
    </source>
</evidence>
<keyword evidence="3" id="KW-1185">Reference proteome</keyword>
<protein>
    <submittedName>
        <fullName evidence="2">Uncharacterized protein</fullName>
    </submittedName>
</protein>
<feature type="transmembrane region" description="Helical" evidence="1">
    <location>
        <begin position="24"/>
        <end position="42"/>
    </location>
</feature>
<sequence length="63" mass="7074">MSKAKESSGIPNAVSFIGMLERSIILMMLFAGEYGAIGFVLTEKSIARYKKLSEDIQFSEYYL</sequence>
<dbReference type="Proteomes" id="UP001230220">
    <property type="component" value="Unassembled WGS sequence"/>
</dbReference>
<reference evidence="2 3" key="1">
    <citation type="submission" date="2023-07" db="EMBL/GenBank/DDBJ databases">
        <title>Genomic Encyclopedia of Type Strains, Phase IV (KMG-IV): sequencing the most valuable type-strain genomes for metagenomic binning, comparative biology and taxonomic classification.</title>
        <authorList>
            <person name="Goeker M."/>
        </authorList>
    </citation>
    <scope>NUCLEOTIDE SEQUENCE [LARGE SCALE GENOMIC DNA]</scope>
    <source>
        <strain evidence="2 3">DSM 16784</strain>
    </source>
</reference>
<organism evidence="2 3">
    <name type="scientific">Breznakia pachnodae</name>
    <dbReference type="NCBI Taxonomy" id="265178"/>
    <lineage>
        <taxon>Bacteria</taxon>
        <taxon>Bacillati</taxon>
        <taxon>Bacillota</taxon>
        <taxon>Erysipelotrichia</taxon>
        <taxon>Erysipelotrichales</taxon>
        <taxon>Erysipelotrichaceae</taxon>
        <taxon>Breznakia</taxon>
    </lineage>
</organism>
<dbReference type="RefSeq" id="WP_307406281.1">
    <property type="nucleotide sequence ID" value="NZ_JAUSUR010000001.1"/>
</dbReference>
<keyword evidence="1" id="KW-0812">Transmembrane</keyword>
<evidence type="ECO:0000313" key="2">
    <source>
        <dbReference type="EMBL" id="MDQ0360405.1"/>
    </source>
</evidence>
<gene>
    <name evidence="2" type="ORF">J2S15_001136</name>
</gene>
<evidence type="ECO:0000313" key="3">
    <source>
        <dbReference type="Proteomes" id="UP001230220"/>
    </source>
</evidence>
<proteinExistence type="predicted"/>
<dbReference type="EMBL" id="JAUSUR010000001">
    <property type="protein sequence ID" value="MDQ0360405.1"/>
    <property type="molecule type" value="Genomic_DNA"/>
</dbReference>
<keyword evidence="1" id="KW-1133">Transmembrane helix</keyword>
<name>A0ABU0E0R7_9FIRM</name>
<keyword evidence="1" id="KW-0472">Membrane</keyword>
<accession>A0ABU0E0R7</accession>